<organism evidence="6 7">
    <name type="scientific">Streptomyces aurantiogriseus</name>
    <dbReference type="NCBI Taxonomy" id="66870"/>
    <lineage>
        <taxon>Bacteria</taxon>
        <taxon>Bacillati</taxon>
        <taxon>Actinomycetota</taxon>
        <taxon>Actinomycetes</taxon>
        <taxon>Kitasatosporales</taxon>
        <taxon>Streptomycetaceae</taxon>
        <taxon>Streptomyces</taxon>
    </lineage>
</organism>
<dbReference type="SUPFAM" id="SSF55781">
    <property type="entry name" value="GAF domain-like"/>
    <property type="match status" value="1"/>
</dbReference>
<protein>
    <submittedName>
        <fullName evidence="6">Transcriptional regulator</fullName>
    </submittedName>
</protein>
<proteinExistence type="predicted"/>
<name>A0A918BZ31_9ACTN</name>
<dbReference type="InterPro" id="IPR036388">
    <property type="entry name" value="WH-like_DNA-bd_sf"/>
</dbReference>
<dbReference type="PANTHER" id="PTHR30136">
    <property type="entry name" value="HELIX-TURN-HELIX TRANSCRIPTIONAL REGULATOR, ICLR FAMILY"/>
    <property type="match status" value="1"/>
</dbReference>
<dbReference type="PROSITE" id="PS51077">
    <property type="entry name" value="HTH_ICLR"/>
    <property type="match status" value="1"/>
</dbReference>
<evidence type="ECO:0000259" key="4">
    <source>
        <dbReference type="PROSITE" id="PS51077"/>
    </source>
</evidence>
<dbReference type="AlphaFoldDB" id="A0A918BZ31"/>
<dbReference type="Gene3D" id="1.10.10.10">
    <property type="entry name" value="Winged helix-like DNA-binding domain superfamily/Winged helix DNA-binding domain"/>
    <property type="match status" value="1"/>
</dbReference>
<feature type="domain" description="HTH iclR-type" evidence="4">
    <location>
        <begin position="23"/>
        <end position="85"/>
    </location>
</feature>
<dbReference type="GO" id="GO:0003700">
    <property type="term" value="F:DNA-binding transcription factor activity"/>
    <property type="evidence" value="ECO:0007669"/>
    <property type="project" value="TreeGrafter"/>
</dbReference>
<accession>A0A918BZ31</accession>
<reference evidence="6" key="1">
    <citation type="journal article" date="2014" name="Int. J. Syst. Evol. Microbiol.">
        <title>Complete genome sequence of Corynebacterium casei LMG S-19264T (=DSM 44701T), isolated from a smear-ripened cheese.</title>
        <authorList>
            <consortium name="US DOE Joint Genome Institute (JGI-PGF)"/>
            <person name="Walter F."/>
            <person name="Albersmeier A."/>
            <person name="Kalinowski J."/>
            <person name="Ruckert C."/>
        </authorList>
    </citation>
    <scope>NUCLEOTIDE SEQUENCE</scope>
    <source>
        <strain evidence="6">JCM 4346</strain>
    </source>
</reference>
<sequence length="266" mass="28078">MATKAQGSAGEQDGPPERTAPTIQTVQRAALILGSFTVGKPHMSLNEITACLGASKATAHRYTKALRAANLLRYDERTSLYSLGPQVLTLAGAARAGLPIVAAAEPYMEELVRRIDETIVLSVWDGESATVVRSVDNTDHMVRISVRVGSRLQLTTSAQGRVFLAFLGPEQAPTLPRSVRKSPELMEELEAIRKHGLSVNSPAVNGVRTIAAPIFEGDKISGTLAIVGTTATVPDDVTSPMAQALLETARALSQRLGNSDGTSPAG</sequence>
<dbReference type="Gene3D" id="3.30.450.40">
    <property type="match status" value="1"/>
</dbReference>
<dbReference type="InterPro" id="IPR050707">
    <property type="entry name" value="HTH_MetabolicPath_Reg"/>
</dbReference>
<evidence type="ECO:0000256" key="2">
    <source>
        <dbReference type="ARBA" id="ARBA00023125"/>
    </source>
</evidence>
<dbReference type="SUPFAM" id="SSF46785">
    <property type="entry name" value="Winged helix' DNA-binding domain"/>
    <property type="match status" value="1"/>
</dbReference>
<keyword evidence="3" id="KW-0804">Transcription</keyword>
<dbReference type="InterPro" id="IPR005471">
    <property type="entry name" value="Tscrpt_reg_IclR_N"/>
</dbReference>
<dbReference type="InterPro" id="IPR029016">
    <property type="entry name" value="GAF-like_dom_sf"/>
</dbReference>
<evidence type="ECO:0000313" key="6">
    <source>
        <dbReference type="EMBL" id="GGQ97833.1"/>
    </source>
</evidence>
<feature type="domain" description="IclR-ED" evidence="5">
    <location>
        <begin position="86"/>
        <end position="258"/>
    </location>
</feature>
<dbReference type="GO" id="GO:0003677">
    <property type="term" value="F:DNA binding"/>
    <property type="evidence" value="ECO:0007669"/>
    <property type="project" value="UniProtKB-KW"/>
</dbReference>
<dbReference type="RefSeq" id="WP_189932764.1">
    <property type="nucleotide sequence ID" value="NZ_BMSX01000002.1"/>
</dbReference>
<dbReference type="GO" id="GO:0045892">
    <property type="term" value="P:negative regulation of DNA-templated transcription"/>
    <property type="evidence" value="ECO:0007669"/>
    <property type="project" value="TreeGrafter"/>
</dbReference>
<keyword evidence="7" id="KW-1185">Reference proteome</keyword>
<evidence type="ECO:0000256" key="3">
    <source>
        <dbReference type="ARBA" id="ARBA00023163"/>
    </source>
</evidence>
<reference evidence="6" key="2">
    <citation type="submission" date="2020-09" db="EMBL/GenBank/DDBJ databases">
        <authorList>
            <person name="Sun Q."/>
            <person name="Ohkuma M."/>
        </authorList>
    </citation>
    <scope>NUCLEOTIDE SEQUENCE</scope>
    <source>
        <strain evidence="6">JCM 4346</strain>
    </source>
</reference>
<dbReference type="Pfam" id="PF01614">
    <property type="entry name" value="IclR_C"/>
    <property type="match status" value="1"/>
</dbReference>
<evidence type="ECO:0000259" key="5">
    <source>
        <dbReference type="PROSITE" id="PS51078"/>
    </source>
</evidence>
<evidence type="ECO:0000256" key="1">
    <source>
        <dbReference type="ARBA" id="ARBA00023015"/>
    </source>
</evidence>
<dbReference type="InterPro" id="IPR036390">
    <property type="entry name" value="WH_DNA-bd_sf"/>
</dbReference>
<comment type="caution">
    <text evidence="6">The sequence shown here is derived from an EMBL/GenBank/DDBJ whole genome shotgun (WGS) entry which is preliminary data.</text>
</comment>
<keyword evidence="2" id="KW-0238">DNA-binding</keyword>
<keyword evidence="1" id="KW-0805">Transcription regulation</keyword>
<dbReference type="PROSITE" id="PS51078">
    <property type="entry name" value="ICLR_ED"/>
    <property type="match status" value="1"/>
</dbReference>
<dbReference type="Pfam" id="PF09339">
    <property type="entry name" value="HTH_IclR"/>
    <property type="match status" value="1"/>
</dbReference>
<evidence type="ECO:0000313" key="7">
    <source>
        <dbReference type="Proteomes" id="UP000658320"/>
    </source>
</evidence>
<dbReference type="InterPro" id="IPR014757">
    <property type="entry name" value="Tscrpt_reg_IclR_C"/>
</dbReference>
<dbReference type="SMART" id="SM00346">
    <property type="entry name" value="HTH_ICLR"/>
    <property type="match status" value="1"/>
</dbReference>
<dbReference type="Proteomes" id="UP000658320">
    <property type="component" value="Unassembled WGS sequence"/>
</dbReference>
<dbReference type="EMBL" id="BMSX01000002">
    <property type="protein sequence ID" value="GGQ97833.1"/>
    <property type="molecule type" value="Genomic_DNA"/>
</dbReference>
<gene>
    <name evidence="6" type="ORF">GCM10010251_11080</name>
</gene>
<dbReference type="PANTHER" id="PTHR30136:SF8">
    <property type="entry name" value="TRANSCRIPTIONAL REGULATORY PROTEIN"/>
    <property type="match status" value="1"/>
</dbReference>